<evidence type="ECO:0000313" key="5">
    <source>
        <dbReference type="Proteomes" id="UP000178129"/>
    </source>
</evidence>
<dbReference type="PANTHER" id="PTHR43248">
    <property type="entry name" value="2-SUCCINYL-6-HYDROXY-2,4-CYCLOHEXADIENE-1-CARBOXYLATE SYNTHASE"/>
    <property type="match status" value="1"/>
</dbReference>
<sequence length="641" mass="70376">MAPTTQTFSWMSTRSRQMRINYSPLHAVMLVLGTLVVIPLALLATSQWAWPCRWSPLQRRCPGFSAPHKQPGESPFSLISPTSSLKYSSCYGGEYQCARLEVPMDWNSTTDPDTVALAVIRLPARVPVTDPRYGGMIVVNPGGPGGSGVYKMLVEGKRLQGIVDTKADPQKDVDFKTNSKNADKYYDIISYDGRGVNNTTPQFSCIDDAVARQKWTLDNKFSDLVGSSNVATNKALARALALAGTCSGENGPKLGAFINTTPSVADIVAITEAHGKWRQEEALALIAQKRSLSSLEKNQIKQATAWDKDNEKLQYWGYSYATVTGTTFAAMYPEKVKRLIVDGICDPNAMYNGFWTTSIQDTDKIVTRFFEDCYKAGPSECPLYSDKGPANIQATLETTLQSLNNTPLAVSGGLGHGPEVITLSDVLRLIKDAVYTPIAAFPVLADLVADVSSGNGSKFATYKAKAPAKICASRSLDEHAVEDCPLFSETIYDVLTAISCTDGQDLSRFSNKTQVFDEYYSLLRTQSKWMADIWMSWTLSCWDWKTRPKWRYEGPMAANPAHPILWIGNTLDPATPLRNAHKLSKDFVGSVVLTQDSAGHCSYSSNSECINDHVRTYFQTGDLPEIGTVCAPDKQPWGNSA</sequence>
<dbReference type="PANTHER" id="PTHR43248:SF25">
    <property type="entry name" value="AB HYDROLASE-1 DOMAIN-CONTAINING PROTEIN-RELATED"/>
    <property type="match status" value="1"/>
</dbReference>
<reference evidence="5" key="1">
    <citation type="submission" date="2016-03" db="EMBL/GenBank/DDBJ databases">
        <authorList>
            <person name="Ploux O."/>
        </authorList>
    </citation>
    <scope>NUCLEOTIDE SEQUENCE [LARGE SCALE GENOMIC DNA]</scope>
    <source>
        <strain evidence="5">UK7</strain>
    </source>
</reference>
<name>A0A1E1LA54_9HELO</name>
<dbReference type="InterPro" id="IPR013595">
    <property type="entry name" value="Pept_S33_TAP-like_C"/>
</dbReference>
<keyword evidence="5" id="KW-1185">Reference proteome</keyword>
<evidence type="ECO:0000259" key="3">
    <source>
        <dbReference type="Pfam" id="PF08386"/>
    </source>
</evidence>
<evidence type="ECO:0000313" key="4">
    <source>
        <dbReference type="EMBL" id="CZT06519.1"/>
    </source>
</evidence>
<dbReference type="SUPFAM" id="SSF53474">
    <property type="entry name" value="alpha/beta-Hydrolases"/>
    <property type="match status" value="1"/>
</dbReference>
<proteinExistence type="inferred from homology"/>
<dbReference type="GO" id="GO:0016787">
    <property type="term" value="F:hydrolase activity"/>
    <property type="evidence" value="ECO:0007669"/>
    <property type="project" value="UniProtKB-KW"/>
</dbReference>
<dbReference type="Proteomes" id="UP000178129">
    <property type="component" value="Unassembled WGS sequence"/>
</dbReference>
<dbReference type="InParanoid" id="A0A1E1LA54"/>
<keyword evidence="2" id="KW-0378">Hydrolase</keyword>
<evidence type="ECO:0000256" key="2">
    <source>
        <dbReference type="ARBA" id="ARBA00022801"/>
    </source>
</evidence>
<dbReference type="AlphaFoldDB" id="A0A1E1LA54"/>
<dbReference type="Pfam" id="PF08386">
    <property type="entry name" value="Abhydrolase_4"/>
    <property type="match status" value="1"/>
</dbReference>
<comment type="similarity">
    <text evidence="1">Belongs to the peptidase S33 family.</text>
</comment>
<comment type="caution">
    <text evidence="4">The sequence shown here is derived from an EMBL/GenBank/DDBJ whole genome shotgun (WGS) entry which is preliminary data.</text>
</comment>
<dbReference type="EMBL" id="FJUW01000039">
    <property type="protein sequence ID" value="CZT06519.1"/>
    <property type="molecule type" value="Genomic_DNA"/>
</dbReference>
<accession>A0A1E1LA54</accession>
<evidence type="ECO:0000256" key="1">
    <source>
        <dbReference type="ARBA" id="ARBA00010088"/>
    </source>
</evidence>
<feature type="domain" description="Peptidase S33 tripeptidyl aminopeptidase-like C-terminal" evidence="3">
    <location>
        <begin position="533"/>
        <end position="630"/>
    </location>
</feature>
<dbReference type="InterPro" id="IPR051601">
    <property type="entry name" value="Serine_prot/Carboxylest_S33"/>
</dbReference>
<organism evidence="4 5">
    <name type="scientific">Rhynchosporium graminicola</name>
    <dbReference type="NCBI Taxonomy" id="2792576"/>
    <lineage>
        <taxon>Eukaryota</taxon>
        <taxon>Fungi</taxon>
        <taxon>Dikarya</taxon>
        <taxon>Ascomycota</taxon>
        <taxon>Pezizomycotina</taxon>
        <taxon>Leotiomycetes</taxon>
        <taxon>Helotiales</taxon>
        <taxon>Ploettnerulaceae</taxon>
        <taxon>Rhynchosporium</taxon>
    </lineage>
</organism>
<dbReference type="Gene3D" id="3.40.50.1820">
    <property type="entry name" value="alpha/beta hydrolase"/>
    <property type="match status" value="1"/>
</dbReference>
<gene>
    <name evidence="4" type="ORF">RCO7_04302</name>
</gene>
<protein>
    <recommendedName>
        <fullName evidence="3">Peptidase S33 tripeptidyl aminopeptidase-like C-terminal domain-containing protein</fullName>
    </recommendedName>
</protein>
<dbReference type="InterPro" id="IPR029058">
    <property type="entry name" value="AB_hydrolase_fold"/>
</dbReference>
<dbReference type="STRING" id="914237.A0A1E1LA54"/>